<protein>
    <submittedName>
        <fullName evidence="6">Helix-turn-helix domain-containing protein</fullName>
    </submittedName>
</protein>
<comment type="caution">
    <text evidence="6">The sequence shown here is derived from an EMBL/GenBank/DDBJ whole genome shotgun (WGS) entry which is preliminary data.</text>
</comment>
<feature type="compositionally biased region" description="Basic residues" evidence="4">
    <location>
        <begin position="152"/>
        <end position="162"/>
    </location>
</feature>
<name>A0A9D2FYZ7_9BACT</name>
<reference evidence="6" key="1">
    <citation type="journal article" date="2021" name="PeerJ">
        <title>Extensive microbial diversity within the chicken gut microbiome revealed by metagenomics and culture.</title>
        <authorList>
            <person name="Gilroy R."/>
            <person name="Ravi A."/>
            <person name="Getino M."/>
            <person name="Pursley I."/>
            <person name="Horton D.L."/>
            <person name="Alikhan N.F."/>
            <person name="Baker D."/>
            <person name="Gharbi K."/>
            <person name="Hall N."/>
            <person name="Watson M."/>
            <person name="Adriaenssens E.M."/>
            <person name="Foster-Nyarko E."/>
            <person name="Jarju S."/>
            <person name="Secka A."/>
            <person name="Antonio M."/>
            <person name="Oren A."/>
            <person name="Chaudhuri R.R."/>
            <person name="La Ragione R."/>
            <person name="Hildebrand F."/>
            <person name="Pallen M.J."/>
        </authorList>
    </citation>
    <scope>NUCLEOTIDE SEQUENCE</scope>
    <source>
        <strain evidence="6">ChiHecec3B27-8219</strain>
    </source>
</reference>
<evidence type="ECO:0000256" key="4">
    <source>
        <dbReference type="SAM" id="MobiDB-lite"/>
    </source>
</evidence>
<evidence type="ECO:0000313" key="7">
    <source>
        <dbReference type="Proteomes" id="UP000824055"/>
    </source>
</evidence>
<dbReference type="PROSITE" id="PS00041">
    <property type="entry name" value="HTH_ARAC_FAMILY_1"/>
    <property type="match status" value="1"/>
</dbReference>
<dbReference type="PROSITE" id="PS01124">
    <property type="entry name" value="HTH_ARAC_FAMILY_2"/>
    <property type="match status" value="1"/>
</dbReference>
<feature type="domain" description="HTH araC/xylS-type" evidence="5">
    <location>
        <begin position="31"/>
        <end position="135"/>
    </location>
</feature>
<keyword evidence="2" id="KW-0238">DNA-binding</keyword>
<dbReference type="Gene3D" id="1.10.10.60">
    <property type="entry name" value="Homeodomain-like"/>
    <property type="match status" value="2"/>
</dbReference>
<dbReference type="InterPro" id="IPR018060">
    <property type="entry name" value="HTH_AraC"/>
</dbReference>
<dbReference type="PANTHER" id="PTHR43280:SF29">
    <property type="entry name" value="ARAC-FAMILY TRANSCRIPTIONAL REGULATOR"/>
    <property type="match status" value="1"/>
</dbReference>
<dbReference type="SMART" id="SM00342">
    <property type="entry name" value="HTH_ARAC"/>
    <property type="match status" value="1"/>
</dbReference>
<evidence type="ECO:0000313" key="6">
    <source>
        <dbReference type="EMBL" id="HIZ70108.1"/>
    </source>
</evidence>
<dbReference type="Proteomes" id="UP000824055">
    <property type="component" value="Unassembled WGS sequence"/>
</dbReference>
<evidence type="ECO:0000256" key="3">
    <source>
        <dbReference type="ARBA" id="ARBA00023163"/>
    </source>
</evidence>
<evidence type="ECO:0000259" key="5">
    <source>
        <dbReference type="PROSITE" id="PS01124"/>
    </source>
</evidence>
<dbReference type="Pfam" id="PF12833">
    <property type="entry name" value="HTH_18"/>
    <property type="match status" value="1"/>
</dbReference>
<dbReference type="EMBL" id="DXBE01000072">
    <property type="protein sequence ID" value="HIZ70108.1"/>
    <property type="molecule type" value="Genomic_DNA"/>
</dbReference>
<dbReference type="SUPFAM" id="SSF46689">
    <property type="entry name" value="Homeodomain-like"/>
    <property type="match status" value="1"/>
</dbReference>
<dbReference type="GO" id="GO:0003700">
    <property type="term" value="F:DNA-binding transcription factor activity"/>
    <property type="evidence" value="ECO:0007669"/>
    <property type="project" value="InterPro"/>
</dbReference>
<keyword evidence="3" id="KW-0804">Transcription</keyword>
<dbReference type="PANTHER" id="PTHR43280">
    <property type="entry name" value="ARAC-FAMILY TRANSCRIPTIONAL REGULATOR"/>
    <property type="match status" value="1"/>
</dbReference>
<feature type="compositionally biased region" description="Basic and acidic residues" evidence="4">
    <location>
        <begin position="138"/>
        <end position="151"/>
    </location>
</feature>
<feature type="region of interest" description="Disordered" evidence="4">
    <location>
        <begin position="138"/>
        <end position="162"/>
    </location>
</feature>
<proteinExistence type="predicted"/>
<sequence>MATEHTNHVTGKKEPLYRSLVSPQVMDALQERITRVILVEKKYRDKEFSAQKLASELGTNTRYISAVINVRFRMNYASFVNKYRIEDAMTILADKRYKNLTMEDVADMVGFANRQSFYSAFRKVNKCTPRDYKMKAMEERMETEKRLAEKKKASKKKTSTMQ</sequence>
<dbReference type="GO" id="GO:0043565">
    <property type="term" value="F:sequence-specific DNA binding"/>
    <property type="evidence" value="ECO:0007669"/>
    <property type="project" value="InterPro"/>
</dbReference>
<accession>A0A9D2FYZ7</accession>
<evidence type="ECO:0000256" key="2">
    <source>
        <dbReference type="ARBA" id="ARBA00023125"/>
    </source>
</evidence>
<gene>
    <name evidence="6" type="ORF">H9966_09610</name>
</gene>
<organism evidence="6 7">
    <name type="scientific">Candidatus Prevotella avicola</name>
    <dbReference type="NCBI Taxonomy" id="2838738"/>
    <lineage>
        <taxon>Bacteria</taxon>
        <taxon>Pseudomonadati</taxon>
        <taxon>Bacteroidota</taxon>
        <taxon>Bacteroidia</taxon>
        <taxon>Bacteroidales</taxon>
        <taxon>Prevotellaceae</taxon>
        <taxon>Prevotella</taxon>
    </lineage>
</organism>
<evidence type="ECO:0000256" key="1">
    <source>
        <dbReference type="ARBA" id="ARBA00023015"/>
    </source>
</evidence>
<dbReference type="InterPro" id="IPR018062">
    <property type="entry name" value="HTH_AraC-typ_CS"/>
</dbReference>
<dbReference type="AlphaFoldDB" id="A0A9D2FYZ7"/>
<keyword evidence="1" id="KW-0805">Transcription regulation</keyword>
<dbReference type="InterPro" id="IPR009057">
    <property type="entry name" value="Homeodomain-like_sf"/>
</dbReference>
<reference evidence="6" key="2">
    <citation type="submission" date="2021-04" db="EMBL/GenBank/DDBJ databases">
        <authorList>
            <person name="Gilroy R."/>
        </authorList>
    </citation>
    <scope>NUCLEOTIDE SEQUENCE</scope>
    <source>
        <strain evidence="6">ChiHecec3B27-8219</strain>
    </source>
</reference>